<comment type="caution">
    <text evidence="3">The sequence shown here is derived from an EMBL/GenBank/DDBJ whole genome shotgun (WGS) entry which is preliminary data.</text>
</comment>
<evidence type="ECO:0000313" key="3">
    <source>
        <dbReference type="EMBL" id="KIO52039.1"/>
    </source>
</evidence>
<dbReference type="Pfam" id="PF04972">
    <property type="entry name" value="BON"/>
    <property type="match status" value="2"/>
</dbReference>
<dbReference type="RefSeq" id="WP_041518310.1">
    <property type="nucleotide sequence ID" value="NZ_JPRK01000011.1"/>
</dbReference>
<feature type="chain" id="PRO_5002209106" evidence="1">
    <location>
        <begin position="25"/>
        <end position="159"/>
    </location>
</feature>
<evidence type="ECO:0000313" key="6">
    <source>
        <dbReference type="Proteomes" id="UP000198302"/>
    </source>
</evidence>
<evidence type="ECO:0000256" key="1">
    <source>
        <dbReference type="SAM" id="SignalP"/>
    </source>
</evidence>
<dbReference type="Proteomes" id="UP000198302">
    <property type="component" value="Unassembled WGS sequence"/>
</dbReference>
<accession>A0A0D0EEB0</accession>
<feature type="domain" description="BON" evidence="2">
    <location>
        <begin position="18"/>
        <end position="85"/>
    </location>
</feature>
<feature type="signal peptide" evidence="1">
    <location>
        <begin position="1"/>
        <end position="24"/>
    </location>
</feature>
<dbReference type="STRING" id="37752.IW18_12965"/>
<protein>
    <submittedName>
        <fullName evidence="3">Transporter</fullName>
    </submittedName>
</protein>
<sequence length="159" mass="16655">MKIKSILLGLSLALSLVACGPKDADIQKEIAAKMSALPGVEVTVKDGVATISGICKDATFKENAETIIKGIKGVKSVVNNCEIAAPEPVIETAPVEINSDSVLSNSVNEVVKTYSGVSATVKDGVVTLTGDIKKAQLPNLIKSVQELKPKKVENKLTIK</sequence>
<dbReference type="EMBL" id="MUGX01000004">
    <property type="protein sequence ID" value="OXA91125.1"/>
    <property type="molecule type" value="Genomic_DNA"/>
</dbReference>
<dbReference type="InterPro" id="IPR007055">
    <property type="entry name" value="BON_dom"/>
</dbReference>
<dbReference type="EMBL" id="JPRK01000011">
    <property type="protein sequence ID" value="KIO52039.1"/>
    <property type="molecule type" value="Genomic_DNA"/>
</dbReference>
<reference evidence="3 5" key="1">
    <citation type="submission" date="2015-01" db="EMBL/GenBank/DDBJ databases">
        <title>Genome of Flavobacterium hibernum DSM 12611.</title>
        <authorList>
            <person name="Stropko S.J."/>
            <person name="Pipes S.E."/>
            <person name="Newman J.D."/>
        </authorList>
    </citation>
    <scope>NUCLEOTIDE SEQUENCE [LARGE SCALE GENOMIC DNA]</scope>
    <source>
        <strain evidence="3 5">DSM 12611</strain>
    </source>
</reference>
<proteinExistence type="predicted"/>
<dbReference type="OrthoDB" id="1097785at2"/>
<dbReference type="PROSITE" id="PS50914">
    <property type="entry name" value="BON"/>
    <property type="match status" value="1"/>
</dbReference>
<gene>
    <name evidence="4" type="ORF">B0A73_01640</name>
    <name evidence="3" type="ORF">IW18_12965</name>
</gene>
<dbReference type="Proteomes" id="UP000032061">
    <property type="component" value="Unassembled WGS sequence"/>
</dbReference>
<keyword evidence="1" id="KW-0732">Signal</keyword>
<reference evidence="4 6" key="2">
    <citation type="submission" date="2016-11" db="EMBL/GenBank/DDBJ databases">
        <title>Whole genomes of Flavobacteriaceae.</title>
        <authorList>
            <person name="Stine C."/>
            <person name="Li C."/>
            <person name="Tadesse D."/>
        </authorList>
    </citation>
    <scope>NUCLEOTIDE SEQUENCE [LARGE SCALE GENOMIC DNA]</scope>
    <source>
        <strain evidence="4 6">ATCC 51468</strain>
    </source>
</reference>
<keyword evidence="6" id="KW-1185">Reference proteome</keyword>
<evidence type="ECO:0000313" key="4">
    <source>
        <dbReference type="EMBL" id="OXA91125.1"/>
    </source>
</evidence>
<evidence type="ECO:0000313" key="5">
    <source>
        <dbReference type="Proteomes" id="UP000032061"/>
    </source>
</evidence>
<dbReference type="PROSITE" id="PS51257">
    <property type="entry name" value="PROKAR_LIPOPROTEIN"/>
    <property type="match status" value="1"/>
</dbReference>
<name>A0A0D0EEB0_9FLAO</name>
<dbReference type="AlphaFoldDB" id="A0A0D0EEB0"/>
<organism evidence="3 5">
    <name type="scientific">Flavobacterium hibernum</name>
    <dbReference type="NCBI Taxonomy" id="37752"/>
    <lineage>
        <taxon>Bacteria</taxon>
        <taxon>Pseudomonadati</taxon>
        <taxon>Bacteroidota</taxon>
        <taxon>Flavobacteriia</taxon>
        <taxon>Flavobacteriales</taxon>
        <taxon>Flavobacteriaceae</taxon>
        <taxon>Flavobacterium</taxon>
    </lineage>
</organism>
<dbReference type="Gene3D" id="3.30.1340.30">
    <property type="match status" value="1"/>
</dbReference>
<evidence type="ECO:0000259" key="2">
    <source>
        <dbReference type="PROSITE" id="PS50914"/>
    </source>
</evidence>